<accession>A0A9X4MPA8</accession>
<keyword evidence="3 7" id="KW-0479">Metal-binding</keyword>
<dbReference type="InterPro" id="IPR016193">
    <property type="entry name" value="Cytidine_deaminase-like"/>
</dbReference>
<evidence type="ECO:0000256" key="5">
    <source>
        <dbReference type="ARBA" id="ARBA00022833"/>
    </source>
</evidence>
<dbReference type="InterPro" id="IPR002125">
    <property type="entry name" value="CMP_dCMP_dom"/>
</dbReference>
<reference evidence="9" key="2">
    <citation type="submission" date="2022-10" db="EMBL/GenBank/DDBJ databases">
        <authorList>
            <person name="Aronson H.S."/>
        </authorList>
    </citation>
    <scope>NUCLEOTIDE SEQUENCE</scope>
    <source>
        <strain evidence="9">RS19-109</strain>
    </source>
</reference>
<keyword evidence="5 7" id="KW-0862">Zinc</keyword>
<organism evidence="9 10">
    <name type="scientific">Thiovibrio frasassiensis</name>
    <dbReference type="NCBI Taxonomy" id="2984131"/>
    <lineage>
        <taxon>Bacteria</taxon>
        <taxon>Pseudomonadati</taxon>
        <taxon>Thermodesulfobacteriota</taxon>
        <taxon>Desulfobulbia</taxon>
        <taxon>Desulfobulbales</taxon>
        <taxon>Thiovibrionaceae</taxon>
        <taxon>Thiovibrio</taxon>
    </lineage>
</organism>
<dbReference type="PANTHER" id="PTHR11086:SF18">
    <property type="entry name" value="DEOXYCYTIDYLATE DEAMINASE"/>
    <property type="match status" value="1"/>
</dbReference>
<dbReference type="GO" id="GO:0005737">
    <property type="term" value="C:cytoplasm"/>
    <property type="evidence" value="ECO:0007669"/>
    <property type="project" value="TreeGrafter"/>
</dbReference>
<dbReference type="PANTHER" id="PTHR11086">
    <property type="entry name" value="DEOXYCYTIDYLATE DEAMINASE-RELATED"/>
    <property type="match status" value="1"/>
</dbReference>
<dbReference type="InterPro" id="IPR015517">
    <property type="entry name" value="dCMP_deaminase-rel"/>
</dbReference>
<keyword evidence="10" id="KW-1185">Reference proteome</keyword>
<dbReference type="CDD" id="cd01286">
    <property type="entry name" value="deoxycytidylate_deaminase"/>
    <property type="match status" value="1"/>
</dbReference>
<dbReference type="InterPro" id="IPR016473">
    <property type="entry name" value="dCMP_deaminase"/>
</dbReference>
<dbReference type="GO" id="GO:0006220">
    <property type="term" value="P:pyrimidine nucleotide metabolic process"/>
    <property type="evidence" value="ECO:0007669"/>
    <property type="project" value="InterPro"/>
</dbReference>
<evidence type="ECO:0000259" key="8">
    <source>
        <dbReference type="PROSITE" id="PS51747"/>
    </source>
</evidence>
<dbReference type="EMBL" id="JAPHEH010000001">
    <property type="protein sequence ID" value="MDG4476402.1"/>
    <property type="molecule type" value="Genomic_DNA"/>
</dbReference>
<evidence type="ECO:0000256" key="3">
    <source>
        <dbReference type="ARBA" id="ARBA00022723"/>
    </source>
</evidence>
<evidence type="ECO:0000256" key="1">
    <source>
        <dbReference type="ARBA" id="ARBA00001947"/>
    </source>
</evidence>
<evidence type="ECO:0000256" key="7">
    <source>
        <dbReference type="PIRSR" id="PIRSR006019-2"/>
    </source>
</evidence>
<evidence type="ECO:0000256" key="6">
    <source>
        <dbReference type="PIRSR" id="PIRSR006019-1"/>
    </source>
</evidence>
<dbReference type="Gene3D" id="3.40.140.10">
    <property type="entry name" value="Cytidine Deaminase, domain 2"/>
    <property type="match status" value="1"/>
</dbReference>
<feature type="binding site" evidence="7">
    <location>
        <position position="108"/>
    </location>
    <ligand>
        <name>Zn(2+)</name>
        <dbReference type="ChEBI" id="CHEBI:29105"/>
        <note>catalytic</note>
    </ligand>
</feature>
<dbReference type="InterPro" id="IPR016192">
    <property type="entry name" value="APOBEC/CMP_deaminase_Zn-bd"/>
</dbReference>
<comment type="similarity">
    <text evidence="2">Belongs to the cytidine and deoxycytidylate deaminase family.</text>
</comment>
<dbReference type="RefSeq" id="WP_307633369.1">
    <property type="nucleotide sequence ID" value="NZ_JAPHEH010000001.1"/>
</dbReference>
<dbReference type="Pfam" id="PF00383">
    <property type="entry name" value="dCMP_cyt_deam_1"/>
    <property type="match status" value="1"/>
</dbReference>
<dbReference type="PROSITE" id="PS00903">
    <property type="entry name" value="CYT_DCMP_DEAMINASES_1"/>
    <property type="match status" value="1"/>
</dbReference>
<evidence type="ECO:0000313" key="10">
    <source>
        <dbReference type="Proteomes" id="UP001154240"/>
    </source>
</evidence>
<evidence type="ECO:0000256" key="2">
    <source>
        <dbReference type="ARBA" id="ARBA00006576"/>
    </source>
</evidence>
<proteinExistence type="inferred from homology"/>
<protein>
    <submittedName>
        <fullName evidence="9">Cytidine/deoxycytidylate deaminase family protein</fullName>
    </submittedName>
</protein>
<gene>
    <name evidence="9" type="ORF">OLX77_09565</name>
</gene>
<dbReference type="GO" id="GO:0004132">
    <property type="term" value="F:dCMP deaminase activity"/>
    <property type="evidence" value="ECO:0007669"/>
    <property type="project" value="InterPro"/>
</dbReference>
<dbReference type="InterPro" id="IPR035105">
    <property type="entry name" value="Deoxycytidylate_deaminase_dom"/>
</dbReference>
<comment type="cofactor">
    <cofactor evidence="1 7">
        <name>Zn(2+)</name>
        <dbReference type="ChEBI" id="CHEBI:29105"/>
    </cofactor>
</comment>
<dbReference type="PROSITE" id="PS51747">
    <property type="entry name" value="CYT_DCMP_DEAMINASES_2"/>
    <property type="match status" value="1"/>
</dbReference>
<dbReference type="PIRSF" id="PIRSF006019">
    <property type="entry name" value="dCMP_deaminase"/>
    <property type="match status" value="1"/>
</dbReference>
<reference evidence="9" key="1">
    <citation type="journal article" date="2022" name="bioRxiv">
        <title>Thiovibrio frasassiensisgen. nov., sp. nov., an autotrophic, elemental sulfur disproportionating bacterium isolated from sulfidic karst sediment, and proposal of Thiovibrionaceae fam. nov.</title>
        <authorList>
            <person name="Aronson H."/>
            <person name="Thomas C."/>
            <person name="Bhattacharyya M."/>
            <person name="Eckstein S."/>
            <person name="Jensen S."/>
            <person name="Barco R."/>
            <person name="Macalady J."/>
            <person name="Amend J."/>
        </authorList>
    </citation>
    <scope>NUCLEOTIDE SEQUENCE</scope>
    <source>
        <strain evidence="9">RS19-109</strain>
    </source>
</reference>
<name>A0A9X4MPA8_9BACT</name>
<dbReference type="SUPFAM" id="SSF53927">
    <property type="entry name" value="Cytidine deaminase-like"/>
    <property type="match status" value="1"/>
</dbReference>
<feature type="binding site" evidence="7">
    <location>
        <position position="111"/>
    </location>
    <ligand>
        <name>Zn(2+)</name>
        <dbReference type="ChEBI" id="CHEBI:29105"/>
        <note>catalytic</note>
    </ligand>
</feature>
<sequence>MTETRPSWDEYFMSITEMVAQRATCLRRKVGAILVRDKRIIATGYNGAPAKVSHCLDIGCLREQQGIPSGERHELCRGLHAEQNAIIQAALHGFSVEGATLYCTNMPCAICSKMLINARIEKIYYKEGYADSLSSLLLAEAKVPVVQLG</sequence>
<evidence type="ECO:0000256" key="4">
    <source>
        <dbReference type="ARBA" id="ARBA00022801"/>
    </source>
</evidence>
<evidence type="ECO:0000313" key="9">
    <source>
        <dbReference type="EMBL" id="MDG4476402.1"/>
    </source>
</evidence>
<keyword evidence="4" id="KW-0378">Hydrolase</keyword>
<feature type="domain" description="CMP/dCMP-type deaminase" evidence="8">
    <location>
        <begin position="7"/>
        <end position="136"/>
    </location>
</feature>
<dbReference type="GO" id="GO:0008270">
    <property type="term" value="F:zinc ion binding"/>
    <property type="evidence" value="ECO:0007669"/>
    <property type="project" value="InterPro"/>
</dbReference>
<dbReference type="Proteomes" id="UP001154240">
    <property type="component" value="Unassembled WGS sequence"/>
</dbReference>
<feature type="binding site" evidence="7">
    <location>
        <position position="80"/>
    </location>
    <ligand>
        <name>Zn(2+)</name>
        <dbReference type="ChEBI" id="CHEBI:29105"/>
        <note>catalytic</note>
    </ligand>
</feature>
<comment type="caution">
    <text evidence="9">The sequence shown here is derived from an EMBL/GenBank/DDBJ whole genome shotgun (WGS) entry which is preliminary data.</text>
</comment>
<feature type="active site" description="Proton donor" evidence="6">
    <location>
        <position position="82"/>
    </location>
</feature>
<dbReference type="AlphaFoldDB" id="A0A9X4MPA8"/>